<dbReference type="EMBL" id="JAKLMC020000023">
    <property type="protein sequence ID" value="KAK5950995.1"/>
    <property type="molecule type" value="Genomic_DNA"/>
</dbReference>
<dbReference type="PANTHER" id="PTHR10231">
    <property type="entry name" value="NUCLEOTIDE-SUGAR TRANSMEMBRANE TRANSPORTER"/>
    <property type="match status" value="1"/>
</dbReference>
<keyword evidence="2 6" id="KW-0812">Transmembrane</keyword>
<dbReference type="PIRSF" id="PIRSF005799">
    <property type="entry name" value="UDP-gal_transpt"/>
    <property type="match status" value="1"/>
</dbReference>
<evidence type="ECO:0000256" key="5">
    <source>
        <dbReference type="SAM" id="MobiDB-lite"/>
    </source>
</evidence>
<comment type="subcellular location">
    <subcellularLocation>
        <location evidence="1">Endoplasmic reticulum membrane</location>
        <topology evidence="1">Multi-pass membrane protein</topology>
    </subcellularLocation>
</comment>
<evidence type="ECO:0000313" key="7">
    <source>
        <dbReference type="EMBL" id="KAK5950995.1"/>
    </source>
</evidence>
<feature type="transmembrane region" description="Helical" evidence="6">
    <location>
        <begin position="257"/>
        <end position="275"/>
    </location>
</feature>
<dbReference type="GO" id="GO:0000139">
    <property type="term" value="C:Golgi membrane"/>
    <property type="evidence" value="ECO:0007669"/>
    <property type="project" value="InterPro"/>
</dbReference>
<dbReference type="AlphaFoldDB" id="A0AAN8ECN3"/>
<dbReference type="Pfam" id="PF04142">
    <property type="entry name" value="Nuc_sug_transp"/>
    <property type="match status" value="1"/>
</dbReference>
<protein>
    <recommendedName>
        <fullName evidence="9">UDP-galactose transporter</fullName>
    </recommendedName>
</protein>
<keyword evidence="4 6" id="KW-0472">Membrane</keyword>
<gene>
    <name evidence="7" type="ORF">OHC33_008067</name>
</gene>
<evidence type="ECO:0000256" key="6">
    <source>
        <dbReference type="SAM" id="Phobius"/>
    </source>
</evidence>
<keyword evidence="3 6" id="KW-1133">Transmembrane helix</keyword>
<dbReference type="InterPro" id="IPR007271">
    <property type="entry name" value="Nuc_sug_transpt"/>
</dbReference>
<accession>A0AAN8ECN3</accession>
<feature type="transmembrane region" description="Helical" evidence="6">
    <location>
        <begin position="282"/>
        <end position="300"/>
    </location>
</feature>
<dbReference type="GO" id="GO:0015165">
    <property type="term" value="F:pyrimidine nucleotide-sugar transmembrane transporter activity"/>
    <property type="evidence" value="ECO:0007669"/>
    <property type="project" value="InterPro"/>
</dbReference>
<organism evidence="7 8">
    <name type="scientific">Knufia fluminis</name>
    <dbReference type="NCBI Taxonomy" id="191047"/>
    <lineage>
        <taxon>Eukaryota</taxon>
        <taxon>Fungi</taxon>
        <taxon>Dikarya</taxon>
        <taxon>Ascomycota</taxon>
        <taxon>Pezizomycotina</taxon>
        <taxon>Eurotiomycetes</taxon>
        <taxon>Chaetothyriomycetidae</taxon>
        <taxon>Chaetothyriales</taxon>
        <taxon>Trichomeriaceae</taxon>
        <taxon>Knufia</taxon>
    </lineage>
</organism>
<dbReference type="Proteomes" id="UP001316803">
    <property type="component" value="Unassembled WGS sequence"/>
</dbReference>
<reference evidence="7 8" key="1">
    <citation type="submission" date="2022-12" db="EMBL/GenBank/DDBJ databases">
        <title>Genomic features and morphological characterization of a novel Knufia sp. strain isolated from spacecraft assembly facility.</title>
        <authorList>
            <person name="Teixeira M."/>
            <person name="Chander A.M."/>
            <person name="Stajich J.E."/>
            <person name="Venkateswaran K."/>
        </authorList>
    </citation>
    <scope>NUCLEOTIDE SEQUENCE [LARGE SCALE GENOMIC DNA]</scope>
    <source>
        <strain evidence="7 8">FJI-L2-BK-P2</strain>
    </source>
</reference>
<evidence type="ECO:0000313" key="8">
    <source>
        <dbReference type="Proteomes" id="UP001316803"/>
    </source>
</evidence>
<sequence>MRYSRTLPGPRYHTSTAVLLSEALKCLISLIGVLLTRCSSTKDADPNQGPASPLSDAVRFPPSPKRSPSPISISQHQKSTTLLTLLVPSVLYTIQNNLQFVAVSNLDAATFQVAYQGKILTTAICAVIFLGKKLSMTQCYSITMLAAGVACASIPLKTTTQQSVSPHHQDHARGIAAVSMACLISGFAGVYTESILKKTQQAATNDVHQPNAIGFWHRNLQLCLASLAFAALSVFIIDNEQIARDGFWHGYNSTVWAVIILQAIGGLTVAVVITWTDNILKGFATSASVIVSTIATALLWDFDLTPLFLIGMVAVLAATHMYTLSSAPAAPASNDLEHGDGQILEYGRYEPTREELKQPLITHQHTEETHQ</sequence>
<evidence type="ECO:0008006" key="9">
    <source>
        <dbReference type="Google" id="ProtNLM"/>
    </source>
</evidence>
<name>A0AAN8ECN3_9EURO</name>
<evidence type="ECO:0000256" key="4">
    <source>
        <dbReference type="ARBA" id="ARBA00023136"/>
    </source>
</evidence>
<evidence type="ECO:0000256" key="2">
    <source>
        <dbReference type="ARBA" id="ARBA00022692"/>
    </source>
</evidence>
<comment type="caution">
    <text evidence="7">The sequence shown here is derived from an EMBL/GenBank/DDBJ whole genome shotgun (WGS) entry which is preliminary data.</text>
</comment>
<keyword evidence="8" id="KW-1185">Reference proteome</keyword>
<evidence type="ECO:0000256" key="3">
    <source>
        <dbReference type="ARBA" id="ARBA00022989"/>
    </source>
</evidence>
<dbReference type="SUPFAM" id="SSF103481">
    <property type="entry name" value="Multidrug resistance efflux transporter EmrE"/>
    <property type="match status" value="1"/>
</dbReference>
<proteinExistence type="predicted"/>
<feature type="transmembrane region" description="Helical" evidence="6">
    <location>
        <begin position="139"/>
        <end position="156"/>
    </location>
</feature>
<feature type="transmembrane region" description="Helical" evidence="6">
    <location>
        <begin position="306"/>
        <end position="324"/>
    </location>
</feature>
<feature type="region of interest" description="Disordered" evidence="5">
    <location>
        <begin position="42"/>
        <end position="74"/>
    </location>
</feature>
<dbReference type="InterPro" id="IPR037185">
    <property type="entry name" value="EmrE-like"/>
</dbReference>
<evidence type="ECO:0000256" key="1">
    <source>
        <dbReference type="ARBA" id="ARBA00004477"/>
    </source>
</evidence>
<feature type="transmembrane region" description="Helical" evidence="6">
    <location>
        <begin position="171"/>
        <end position="191"/>
    </location>
</feature>
<dbReference type="NCBIfam" id="TIGR00803">
    <property type="entry name" value="nst"/>
    <property type="match status" value="1"/>
</dbReference>
<feature type="transmembrane region" description="Helical" evidence="6">
    <location>
        <begin position="219"/>
        <end position="237"/>
    </location>
</feature>